<dbReference type="Proteomes" id="UP000321935">
    <property type="component" value="Unassembled WGS sequence"/>
</dbReference>
<evidence type="ECO:0000313" key="1">
    <source>
        <dbReference type="EMBL" id="TXE08753.1"/>
    </source>
</evidence>
<dbReference type="RefSeq" id="WP_146918732.1">
    <property type="nucleotide sequence ID" value="NZ_VORW01000010.1"/>
</dbReference>
<gene>
    <name evidence="1" type="ORF">ESV85_14405</name>
</gene>
<dbReference type="PROSITE" id="PS51257">
    <property type="entry name" value="PROKAR_LIPOPROTEIN"/>
    <property type="match status" value="1"/>
</dbReference>
<sequence length="191" mass="21259">MKTYRTILGTAMIALAFASCSESKTSESSESEVAAETKEAAEAVESRPSPLMVKEGQIAGKAFKVQYGSPAVKGRELWGDLVPYNVVWRTGANEASYVDLSEDMTVEGKKLPAGKYSLFTIPKETGPWTVIFNSEWDLEHGHFQYDEKNDVLRVEVNPVWEESNQEGLVMDISNPGLIIRWEKLKLPISIN</sequence>
<comment type="caution">
    <text evidence="1">The sequence shown here is derived from an EMBL/GenBank/DDBJ whole genome shotgun (WGS) entry which is preliminary data.</text>
</comment>
<accession>A0A5C7AMF4</accession>
<proteinExistence type="predicted"/>
<name>A0A5C7AMF4_9BACT</name>
<dbReference type="Pfam" id="PF11138">
    <property type="entry name" value="DUF2911"/>
    <property type="match status" value="1"/>
</dbReference>
<reference evidence="1 2" key="1">
    <citation type="submission" date="2019-08" db="EMBL/GenBank/DDBJ databases">
        <title>Genomes sequence of Algoriphagus aquimarinus ACAM450.</title>
        <authorList>
            <person name="Bowman J.P."/>
        </authorList>
    </citation>
    <scope>NUCLEOTIDE SEQUENCE [LARGE SCALE GENOMIC DNA]</scope>
    <source>
        <strain evidence="1 2">ACAM 450</strain>
    </source>
</reference>
<dbReference type="AlphaFoldDB" id="A0A5C7AMF4"/>
<dbReference type="InterPro" id="IPR021314">
    <property type="entry name" value="DUF2911"/>
</dbReference>
<protein>
    <submittedName>
        <fullName evidence="1">DUF2911 domain-containing protein</fullName>
    </submittedName>
</protein>
<dbReference type="OrthoDB" id="978542at2"/>
<evidence type="ECO:0000313" key="2">
    <source>
        <dbReference type="Proteomes" id="UP000321935"/>
    </source>
</evidence>
<organism evidence="1 2">
    <name type="scientific">Algoriphagus aquimarinus</name>
    <dbReference type="NCBI Taxonomy" id="237018"/>
    <lineage>
        <taxon>Bacteria</taxon>
        <taxon>Pseudomonadati</taxon>
        <taxon>Bacteroidota</taxon>
        <taxon>Cytophagia</taxon>
        <taxon>Cytophagales</taxon>
        <taxon>Cyclobacteriaceae</taxon>
        <taxon>Algoriphagus</taxon>
    </lineage>
</organism>
<dbReference type="EMBL" id="VORW01000010">
    <property type="protein sequence ID" value="TXE08753.1"/>
    <property type="molecule type" value="Genomic_DNA"/>
</dbReference>